<comment type="caution">
    <text evidence="1">The sequence shown here is derived from an EMBL/GenBank/DDBJ whole genome shotgun (WGS) entry which is preliminary data.</text>
</comment>
<proteinExistence type="predicted"/>
<accession>A0ACB8EXU3</accession>
<dbReference type="Proteomes" id="UP000827872">
    <property type="component" value="Linkage Group LG12"/>
</dbReference>
<evidence type="ECO:0000313" key="2">
    <source>
        <dbReference type="Proteomes" id="UP000827872"/>
    </source>
</evidence>
<dbReference type="EMBL" id="CM037625">
    <property type="protein sequence ID" value="KAH7997553.1"/>
    <property type="molecule type" value="Genomic_DNA"/>
</dbReference>
<organism evidence="1 2">
    <name type="scientific">Sphaerodactylus townsendi</name>
    <dbReference type="NCBI Taxonomy" id="933632"/>
    <lineage>
        <taxon>Eukaryota</taxon>
        <taxon>Metazoa</taxon>
        <taxon>Chordata</taxon>
        <taxon>Craniata</taxon>
        <taxon>Vertebrata</taxon>
        <taxon>Euteleostomi</taxon>
        <taxon>Lepidosauria</taxon>
        <taxon>Squamata</taxon>
        <taxon>Bifurcata</taxon>
        <taxon>Gekkota</taxon>
        <taxon>Sphaerodactylidae</taxon>
        <taxon>Sphaerodactylus</taxon>
    </lineage>
</organism>
<gene>
    <name evidence="1" type="ORF">K3G42_001633</name>
</gene>
<evidence type="ECO:0000313" key="1">
    <source>
        <dbReference type="EMBL" id="KAH7997553.1"/>
    </source>
</evidence>
<reference evidence="1" key="1">
    <citation type="submission" date="2021-08" db="EMBL/GenBank/DDBJ databases">
        <title>The first chromosome-level gecko genome reveals the dynamic sex chromosomes of Neotropical dwarf geckos (Sphaerodactylidae: Sphaerodactylus).</title>
        <authorList>
            <person name="Pinto B.J."/>
            <person name="Keating S.E."/>
            <person name="Gamble T."/>
        </authorList>
    </citation>
    <scope>NUCLEOTIDE SEQUENCE</scope>
    <source>
        <strain evidence="1">TG3544</strain>
    </source>
</reference>
<keyword evidence="2" id="KW-1185">Reference proteome</keyword>
<name>A0ACB8EXU3_9SAUR</name>
<sequence length="388" mass="43338">MYHTKALSVSQKNSTPVVSKLSREVNEFYDHKGHLCRMCPPGNSVLQHCETSGSNSTCKPCSNDSFSTHWNSFHECVPCKVCRPLDQVTLKLCSRTSNAECACKEGAFFCSPSQPCETCHTCKPRCPDGEEMVQPCTPQSDIQCVPITTSSPTVPSGKSDSKAIVPLWILLGIILLIILGCVMYKYRKTLQRSSAPVLQCSRDHTTGTKANSIRSKTLLWLQTKLTRGQPESGDNEWNAQVDLASQSHSGSNTTGQPEETIPLREKECSVLIEEEKGKLVPANGKDAEEALRQSFFLFVDEVPLNKWHSYMSVLGLTYNEIDTAKLNSPGDVAEQHHQMLRKWLDKNGKNASLDTLLKTLCDPTVNLKGVEMRIREALIDRKMYYYEE</sequence>
<protein>
    <submittedName>
        <fullName evidence="1">Uncharacterized protein</fullName>
    </submittedName>
</protein>